<evidence type="ECO:0000313" key="4">
    <source>
        <dbReference type="Proteomes" id="UP000244168"/>
    </source>
</evidence>
<dbReference type="Proteomes" id="UP000244168">
    <property type="component" value="Unassembled WGS sequence"/>
</dbReference>
<comment type="caution">
    <text evidence="3">The sequence shown here is derived from an EMBL/GenBank/DDBJ whole genome shotgun (WGS) entry which is preliminary data.</text>
</comment>
<keyword evidence="1" id="KW-0472">Membrane</keyword>
<dbReference type="AlphaFoldDB" id="A0A2T5JAN8"/>
<accession>A0A2T5JAN8</accession>
<reference evidence="3 4" key="1">
    <citation type="submission" date="2018-04" db="EMBL/GenBank/DDBJ databases">
        <title>Genomic Encyclopedia of Archaeal and Bacterial Type Strains, Phase II (KMG-II): from individual species to whole genera.</title>
        <authorList>
            <person name="Goeker M."/>
        </authorList>
    </citation>
    <scope>NUCLEOTIDE SEQUENCE [LARGE SCALE GENOMIC DNA]</scope>
    <source>
        <strain evidence="3 4">DSM 26809</strain>
    </source>
</reference>
<feature type="domain" description="PH" evidence="2">
    <location>
        <begin position="139"/>
        <end position="276"/>
    </location>
</feature>
<feature type="transmembrane region" description="Helical" evidence="1">
    <location>
        <begin position="151"/>
        <end position="168"/>
    </location>
</feature>
<protein>
    <recommendedName>
        <fullName evidence="2">PH domain-containing protein</fullName>
    </recommendedName>
</protein>
<evidence type="ECO:0000259" key="2">
    <source>
        <dbReference type="Pfam" id="PF26566"/>
    </source>
</evidence>
<name>A0A2T5JAN8_9SPHI</name>
<dbReference type="Pfam" id="PF26566">
    <property type="entry name" value="PH_40"/>
    <property type="match status" value="1"/>
</dbReference>
<dbReference type="EMBL" id="QAOQ01000003">
    <property type="protein sequence ID" value="PTQ97930.1"/>
    <property type="molecule type" value="Genomic_DNA"/>
</dbReference>
<feature type="transmembrane region" description="Helical" evidence="1">
    <location>
        <begin position="174"/>
        <end position="193"/>
    </location>
</feature>
<evidence type="ECO:0000313" key="3">
    <source>
        <dbReference type="EMBL" id="PTQ97930.1"/>
    </source>
</evidence>
<organism evidence="3 4">
    <name type="scientific">Mucilaginibacter yixingensis</name>
    <dbReference type="NCBI Taxonomy" id="1295612"/>
    <lineage>
        <taxon>Bacteria</taxon>
        <taxon>Pseudomonadati</taxon>
        <taxon>Bacteroidota</taxon>
        <taxon>Sphingobacteriia</taxon>
        <taxon>Sphingobacteriales</taxon>
        <taxon>Sphingobacteriaceae</taxon>
        <taxon>Mucilaginibacter</taxon>
    </lineage>
</organism>
<proteinExistence type="predicted"/>
<keyword evidence="1" id="KW-0812">Transmembrane</keyword>
<gene>
    <name evidence="3" type="ORF">C8P68_10389</name>
</gene>
<evidence type="ECO:0000256" key="1">
    <source>
        <dbReference type="SAM" id="Phobius"/>
    </source>
</evidence>
<sequence length="300" mass="34707">MNTDYLYAMANLSSKIQYKTYEKGEFSDEQSRSLEETLELIKSFPWDTQRGVDVQASGPGIVIHGPANDYLKVAIYYNSKFTVYYLDPQNRLYEFHTADLDVADQKVIDFFDNALSLPDFEKHFFNIGNKSHFETKSFWYAVDRPREKRRLIAAILVITLYFGGLAVVTVCKDAWGFCFGLLLLISFFFYGIYQQIKVYRWSKNMKLWITRGSDVIAFDDGSGSQTYFKSEISSVNIYGRPAGRGRVTTTIMELYFADGRSIKFSAMLIDPTVFIASLRDQVNIKYLEQFSTFRKSIRQL</sequence>
<keyword evidence="1" id="KW-1133">Transmembrane helix</keyword>
<keyword evidence="4" id="KW-1185">Reference proteome</keyword>
<dbReference type="InterPro" id="IPR058916">
    <property type="entry name" value="PH_40"/>
</dbReference>